<feature type="transmembrane region" description="Helical" evidence="1">
    <location>
        <begin position="20"/>
        <end position="39"/>
    </location>
</feature>
<reference evidence="2 3" key="1">
    <citation type="submission" date="2018-11" db="EMBL/GenBank/DDBJ databases">
        <title>Trebonia kvetii gen.nov., sp.nov., a novel acidophilic actinobacterium, and proposal of the new actinobacterial family Treboniaceae fam. nov.</title>
        <authorList>
            <person name="Rapoport D."/>
            <person name="Sagova-Mareckova M."/>
            <person name="Sedlacek I."/>
            <person name="Provaznik J."/>
            <person name="Kralova S."/>
            <person name="Pavlinic D."/>
            <person name="Benes V."/>
            <person name="Kopecky J."/>
        </authorList>
    </citation>
    <scope>NUCLEOTIDE SEQUENCE [LARGE SCALE GENOMIC DNA]</scope>
    <source>
        <strain evidence="2 3">15Tr583</strain>
    </source>
</reference>
<keyword evidence="3" id="KW-1185">Reference proteome</keyword>
<proteinExistence type="predicted"/>
<comment type="caution">
    <text evidence="2">The sequence shown here is derived from an EMBL/GenBank/DDBJ whole genome shotgun (WGS) entry which is preliminary data.</text>
</comment>
<gene>
    <name evidence="2" type="ORF">EAS64_14640</name>
</gene>
<evidence type="ECO:0000313" key="2">
    <source>
        <dbReference type="EMBL" id="TVZ05726.1"/>
    </source>
</evidence>
<accession>A0A6P2C5S0</accession>
<keyword evidence="1" id="KW-0812">Transmembrane</keyword>
<dbReference type="OrthoDB" id="4746178at2"/>
<organism evidence="2 3">
    <name type="scientific">Trebonia kvetii</name>
    <dbReference type="NCBI Taxonomy" id="2480626"/>
    <lineage>
        <taxon>Bacteria</taxon>
        <taxon>Bacillati</taxon>
        <taxon>Actinomycetota</taxon>
        <taxon>Actinomycetes</taxon>
        <taxon>Streptosporangiales</taxon>
        <taxon>Treboniaceae</taxon>
        <taxon>Trebonia</taxon>
    </lineage>
</organism>
<evidence type="ECO:0000256" key="1">
    <source>
        <dbReference type="SAM" id="Phobius"/>
    </source>
</evidence>
<keyword evidence="1" id="KW-1133">Transmembrane helix</keyword>
<dbReference type="Proteomes" id="UP000460272">
    <property type="component" value="Unassembled WGS sequence"/>
</dbReference>
<protein>
    <submittedName>
        <fullName evidence="2">Uncharacterized protein</fullName>
    </submittedName>
</protein>
<dbReference type="AlphaFoldDB" id="A0A6P2C5S0"/>
<name>A0A6P2C5S0_9ACTN</name>
<sequence>MVTTVLASAAAFWRLPHGAWTDLSAVALLSGVSVFLWRVSANMPQLNADGLAGFSANDWLAPVLTYVFLGAYAHLRPPADARRYGQARALATIASLVVNVVTI</sequence>
<dbReference type="EMBL" id="RPFW01000002">
    <property type="protein sequence ID" value="TVZ05726.1"/>
    <property type="molecule type" value="Genomic_DNA"/>
</dbReference>
<keyword evidence="1" id="KW-0472">Membrane</keyword>
<evidence type="ECO:0000313" key="3">
    <source>
        <dbReference type="Proteomes" id="UP000460272"/>
    </source>
</evidence>
<dbReference type="RefSeq" id="WP_145853426.1">
    <property type="nucleotide sequence ID" value="NZ_RPFW01000002.1"/>
</dbReference>